<comment type="caution">
    <text evidence="2">The sequence shown here is derived from an EMBL/GenBank/DDBJ whole genome shotgun (WGS) entry which is preliminary data.</text>
</comment>
<keyword evidence="3" id="KW-1185">Reference proteome</keyword>
<dbReference type="Proteomes" id="UP000634136">
    <property type="component" value="Unassembled WGS sequence"/>
</dbReference>
<accession>A0A835C6B6</accession>
<name>A0A835C6B6_9FABA</name>
<protein>
    <submittedName>
        <fullName evidence="2">Uncharacterized protein</fullName>
    </submittedName>
</protein>
<gene>
    <name evidence="2" type="ORF">G2W53_015867</name>
</gene>
<feature type="compositionally biased region" description="Basic and acidic residues" evidence="1">
    <location>
        <begin position="7"/>
        <end position="28"/>
    </location>
</feature>
<evidence type="ECO:0000256" key="1">
    <source>
        <dbReference type="SAM" id="MobiDB-lite"/>
    </source>
</evidence>
<proteinExistence type="predicted"/>
<evidence type="ECO:0000313" key="2">
    <source>
        <dbReference type="EMBL" id="KAF7833534.1"/>
    </source>
</evidence>
<reference evidence="2" key="1">
    <citation type="submission" date="2020-09" db="EMBL/GenBank/DDBJ databases">
        <title>Genome-Enabled Discovery of Anthraquinone Biosynthesis in Senna tora.</title>
        <authorList>
            <person name="Kang S.-H."/>
            <person name="Pandey R.P."/>
            <person name="Lee C.-M."/>
            <person name="Sim J.-S."/>
            <person name="Jeong J.-T."/>
            <person name="Choi B.-S."/>
            <person name="Jung M."/>
            <person name="Ginzburg D."/>
            <person name="Zhao K."/>
            <person name="Won S.Y."/>
            <person name="Oh T.-J."/>
            <person name="Yu Y."/>
            <person name="Kim N.-H."/>
            <person name="Lee O.R."/>
            <person name="Lee T.-H."/>
            <person name="Bashyal P."/>
            <person name="Kim T.-S."/>
            <person name="Lee W.-H."/>
            <person name="Kawkins C."/>
            <person name="Kim C.-K."/>
            <person name="Kim J.S."/>
            <person name="Ahn B.O."/>
            <person name="Rhee S.Y."/>
            <person name="Sohng J.K."/>
        </authorList>
    </citation>
    <scope>NUCLEOTIDE SEQUENCE</scope>
    <source>
        <tissue evidence="2">Leaf</tissue>
    </source>
</reference>
<dbReference type="AlphaFoldDB" id="A0A835C6B6"/>
<dbReference type="EMBL" id="JAAIUW010000005">
    <property type="protein sequence ID" value="KAF7833534.1"/>
    <property type="molecule type" value="Genomic_DNA"/>
</dbReference>
<feature type="region of interest" description="Disordered" evidence="1">
    <location>
        <begin position="1"/>
        <end position="28"/>
    </location>
</feature>
<sequence length="28" mass="3553">MRRKHREEKEWGNPNMKQRERGETRKKG</sequence>
<organism evidence="2 3">
    <name type="scientific">Senna tora</name>
    <dbReference type="NCBI Taxonomy" id="362788"/>
    <lineage>
        <taxon>Eukaryota</taxon>
        <taxon>Viridiplantae</taxon>
        <taxon>Streptophyta</taxon>
        <taxon>Embryophyta</taxon>
        <taxon>Tracheophyta</taxon>
        <taxon>Spermatophyta</taxon>
        <taxon>Magnoliopsida</taxon>
        <taxon>eudicotyledons</taxon>
        <taxon>Gunneridae</taxon>
        <taxon>Pentapetalae</taxon>
        <taxon>rosids</taxon>
        <taxon>fabids</taxon>
        <taxon>Fabales</taxon>
        <taxon>Fabaceae</taxon>
        <taxon>Caesalpinioideae</taxon>
        <taxon>Cassia clade</taxon>
        <taxon>Senna</taxon>
    </lineage>
</organism>
<evidence type="ECO:0000313" key="3">
    <source>
        <dbReference type="Proteomes" id="UP000634136"/>
    </source>
</evidence>